<dbReference type="GO" id="GO:0006281">
    <property type="term" value="P:DNA repair"/>
    <property type="evidence" value="ECO:0007669"/>
    <property type="project" value="InterPro"/>
</dbReference>
<dbReference type="InterPro" id="IPR014048">
    <property type="entry name" value="MethylDNA_cys_MeTrfase_DNA-bd"/>
</dbReference>
<feature type="domain" description="Methylated-DNA-[protein]-cysteine S-methyltransferase DNA binding" evidence="2">
    <location>
        <begin position="10"/>
        <end position="82"/>
    </location>
</feature>
<organism evidence="3 4">
    <name type="scientific">Gordonia aichiensis NBRC 108223</name>
    <dbReference type="NCBI Taxonomy" id="1220583"/>
    <lineage>
        <taxon>Bacteria</taxon>
        <taxon>Bacillati</taxon>
        <taxon>Actinomycetota</taxon>
        <taxon>Actinomycetes</taxon>
        <taxon>Mycobacteriales</taxon>
        <taxon>Gordoniaceae</taxon>
        <taxon>Gordonia</taxon>
    </lineage>
</organism>
<dbReference type="AlphaFoldDB" id="L7KHK2"/>
<dbReference type="GO" id="GO:0003824">
    <property type="term" value="F:catalytic activity"/>
    <property type="evidence" value="ECO:0007669"/>
    <property type="project" value="InterPro"/>
</dbReference>
<dbReference type="InterPro" id="IPR052520">
    <property type="entry name" value="ATL_DNA_repair"/>
</dbReference>
<dbReference type="PANTHER" id="PTHR42942:SF1">
    <property type="entry name" value="ALKYLTRANSFERASE-LIKE PROTEIN 1"/>
    <property type="match status" value="1"/>
</dbReference>
<dbReference type="eggNOG" id="COG3695">
    <property type="taxonomic scope" value="Bacteria"/>
</dbReference>
<dbReference type="InterPro" id="IPR036217">
    <property type="entry name" value="MethylDNA_cys_MeTrfase_DNAb"/>
</dbReference>
<dbReference type="STRING" id="1220583.GOACH_03_04530"/>
<accession>L7KHK2</accession>
<dbReference type="PANTHER" id="PTHR42942">
    <property type="entry name" value="6-O-METHYLGUANINE DNA METHYLTRANSFERASE"/>
    <property type="match status" value="1"/>
</dbReference>
<gene>
    <name evidence="3" type="ORF">GOACH_03_04530</name>
</gene>
<dbReference type="OrthoDB" id="9132167at2"/>
<keyword evidence="1" id="KW-0227">DNA damage</keyword>
<proteinExistence type="predicted"/>
<evidence type="ECO:0000256" key="1">
    <source>
        <dbReference type="ARBA" id="ARBA00022763"/>
    </source>
</evidence>
<evidence type="ECO:0000313" key="4">
    <source>
        <dbReference type="Proteomes" id="UP000010988"/>
    </source>
</evidence>
<dbReference type="Proteomes" id="UP000010988">
    <property type="component" value="Unassembled WGS sequence"/>
</dbReference>
<comment type="caution">
    <text evidence="3">The sequence shown here is derived from an EMBL/GenBank/DDBJ whole genome shotgun (WGS) entry which is preliminary data.</text>
</comment>
<keyword evidence="4" id="KW-1185">Reference proteome</keyword>
<dbReference type="EMBL" id="BANR01000003">
    <property type="protein sequence ID" value="GAC47432.1"/>
    <property type="molecule type" value="Genomic_DNA"/>
</dbReference>
<dbReference type="CDD" id="cd06445">
    <property type="entry name" value="ATase"/>
    <property type="match status" value="1"/>
</dbReference>
<dbReference type="SUPFAM" id="SSF46767">
    <property type="entry name" value="Methylated DNA-protein cysteine methyltransferase, C-terminal domain"/>
    <property type="match status" value="1"/>
</dbReference>
<dbReference type="InterPro" id="IPR036388">
    <property type="entry name" value="WH-like_DNA-bd_sf"/>
</dbReference>
<reference evidence="3 4" key="1">
    <citation type="submission" date="2012-12" db="EMBL/GenBank/DDBJ databases">
        <title>Whole genome shotgun sequence of Gordonia aichiensis NBRC 108223.</title>
        <authorList>
            <person name="Isaki-Nakamura S."/>
            <person name="Hosoyama A."/>
            <person name="Tsuchikane K."/>
            <person name="Ando Y."/>
            <person name="Baba S."/>
            <person name="Ohji S."/>
            <person name="Hamada M."/>
            <person name="Tamura T."/>
            <person name="Yamazoe A."/>
            <person name="Yamazaki S."/>
            <person name="Fujita N."/>
        </authorList>
    </citation>
    <scope>NUCLEOTIDE SEQUENCE [LARGE SCALE GENOMIC DNA]</scope>
    <source>
        <strain evidence="3 4">NBRC 108223</strain>
    </source>
</reference>
<evidence type="ECO:0000259" key="2">
    <source>
        <dbReference type="Pfam" id="PF01035"/>
    </source>
</evidence>
<sequence>MARISEADVEAVRELVTAIPAGEVSTYGDLAEAAGLSSPRIVGWIMRTDTADLPWYRVVPASGRPAAHLAARQLERLRSEGVPIRDGRVVLRDCRWDMSTRLPCDALEHHPHDVDDPREPR</sequence>
<dbReference type="Gene3D" id="1.10.10.10">
    <property type="entry name" value="Winged helix-like DNA-binding domain superfamily/Winged helix DNA-binding domain"/>
    <property type="match status" value="1"/>
</dbReference>
<evidence type="ECO:0000313" key="3">
    <source>
        <dbReference type="EMBL" id="GAC47432.1"/>
    </source>
</evidence>
<dbReference type="Pfam" id="PF01035">
    <property type="entry name" value="DNA_binding_1"/>
    <property type="match status" value="1"/>
</dbReference>
<protein>
    <recommendedName>
        <fullName evidence="2">Methylated-DNA-[protein]-cysteine S-methyltransferase DNA binding domain-containing protein</fullName>
    </recommendedName>
</protein>
<name>L7KHK2_9ACTN</name>